<keyword evidence="3 8" id="KW-0805">Transcription regulation</keyword>
<dbReference type="Proteomes" id="UP000278807">
    <property type="component" value="Unassembled WGS sequence"/>
</dbReference>
<evidence type="ECO:0000256" key="4">
    <source>
        <dbReference type="ARBA" id="ARBA00023125"/>
    </source>
</evidence>
<feature type="compositionally biased region" description="Basic and acidic residues" evidence="9">
    <location>
        <begin position="391"/>
        <end position="403"/>
    </location>
</feature>
<keyword evidence="5 8" id="KW-0804">Transcription</keyword>
<feature type="compositionally biased region" description="Basic residues" evidence="9">
    <location>
        <begin position="404"/>
        <end position="424"/>
    </location>
</feature>
<name>A0A0R3TYY1_RODNA</name>
<dbReference type="SUPFAM" id="SSF46785">
    <property type="entry name" value="Winged helix' DNA-binding domain"/>
    <property type="match status" value="1"/>
</dbReference>
<comment type="subcellular location">
    <subcellularLocation>
        <location evidence="1 8">Nucleus</location>
    </subcellularLocation>
</comment>
<feature type="compositionally biased region" description="Acidic residues" evidence="9">
    <location>
        <begin position="492"/>
        <end position="502"/>
    </location>
</feature>
<feature type="compositionally biased region" description="Low complexity" evidence="9">
    <location>
        <begin position="553"/>
        <end position="566"/>
    </location>
</feature>
<evidence type="ECO:0000256" key="2">
    <source>
        <dbReference type="ARBA" id="ARBA00005249"/>
    </source>
</evidence>
<dbReference type="AlphaFoldDB" id="A0A0R3TYY1"/>
<gene>
    <name evidence="10" type="ORF">HNAJ_LOCUS13054</name>
</gene>
<dbReference type="SUPFAM" id="SSF50916">
    <property type="entry name" value="Rap30/74 interaction domains"/>
    <property type="match status" value="1"/>
</dbReference>
<evidence type="ECO:0000313" key="10">
    <source>
        <dbReference type="EMBL" id="VDO14813.1"/>
    </source>
</evidence>
<dbReference type="GO" id="GO:0003677">
    <property type="term" value="F:DNA binding"/>
    <property type="evidence" value="ECO:0007669"/>
    <property type="project" value="UniProtKB-KW"/>
</dbReference>
<keyword evidence="11" id="KW-1185">Reference proteome</keyword>
<dbReference type="GO" id="GO:0001096">
    <property type="term" value="F:TFIIF-class transcription factor complex binding"/>
    <property type="evidence" value="ECO:0007669"/>
    <property type="project" value="TreeGrafter"/>
</dbReference>
<dbReference type="WBParaSite" id="HNAJ_0001308001-mRNA-1">
    <property type="protein sequence ID" value="HNAJ_0001308001-mRNA-1"/>
    <property type="gene ID" value="HNAJ_0001308001"/>
</dbReference>
<proteinExistence type="inferred from homology"/>
<feature type="compositionally biased region" description="Polar residues" evidence="9">
    <location>
        <begin position="528"/>
        <end position="537"/>
    </location>
</feature>
<protein>
    <recommendedName>
        <fullName evidence="8">Transcription initiation factor IIF subunit alpha</fullName>
    </recommendedName>
</protein>
<feature type="compositionally biased region" description="Polar residues" evidence="9">
    <location>
        <begin position="573"/>
        <end position="597"/>
    </location>
</feature>
<organism evidence="12">
    <name type="scientific">Rodentolepis nana</name>
    <name type="common">Dwarf tapeworm</name>
    <name type="synonym">Hymenolepis nana</name>
    <dbReference type="NCBI Taxonomy" id="102285"/>
    <lineage>
        <taxon>Eukaryota</taxon>
        <taxon>Metazoa</taxon>
        <taxon>Spiralia</taxon>
        <taxon>Lophotrochozoa</taxon>
        <taxon>Platyhelminthes</taxon>
        <taxon>Cestoda</taxon>
        <taxon>Eucestoda</taxon>
        <taxon>Cyclophyllidea</taxon>
        <taxon>Hymenolepididae</taxon>
        <taxon>Rodentolepis</taxon>
    </lineage>
</organism>
<keyword evidence="4 8" id="KW-0238">DNA-binding</keyword>
<comment type="function">
    <text evidence="7 8">TFIIF is a general transcription initiation factor that binds to RNA polymerase II and helps to recruit it to the initiation complex in collaboration with TFIIB. It promotes transcription elongation.</text>
</comment>
<evidence type="ECO:0000256" key="8">
    <source>
        <dbReference type="RuleBase" id="RU366044"/>
    </source>
</evidence>
<evidence type="ECO:0000313" key="11">
    <source>
        <dbReference type="Proteomes" id="UP000278807"/>
    </source>
</evidence>
<dbReference type="OrthoDB" id="76676at2759"/>
<dbReference type="PANTHER" id="PTHR13011">
    <property type="entry name" value="TFIIF-ALPHA"/>
    <property type="match status" value="1"/>
</dbReference>
<dbReference type="Pfam" id="PF05793">
    <property type="entry name" value="TFIIF_alpha"/>
    <property type="match status" value="1"/>
</dbReference>
<feature type="compositionally biased region" description="Acidic residues" evidence="9">
    <location>
        <begin position="442"/>
        <end position="472"/>
    </location>
</feature>
<feature type="compositionally biased region" description="Basic and acidic residues" evidence="9">
    <location>
        <begin position="538"/>
        <end position="552"/>
    </location>
</feature>
<evidence type="ECO:0000313" key="12">
    <source>
        <dbReference type="WBParaSite" id="HNAJ_0001308001-mRNA-1"/>
    </source>
</evidence>
<reference evidence="10 11" key="2">
    <citation type="submission" date="2018-11" db="EMBL/GenBank/DDBJ databases">
        <authorList>
            <consortium name="Pathogen Informatics"/>
        </authorList>
    </citation>
    <scope>NUCLEOTIDE SEQUENCE [LARGE SCALE GENOMIC DNA]</scope>
</reference>
<evidence type="ECO:0000256" key="1">
    <source>
        <dbReference type="ARBA" id="ARBA00004123"/>
    </source>
</evidence>
<feature type="region of interest" description="Disordered" evidence="9">
    <location>
        <begin position="377"/>
        <end position="635"/>
    </location>
</feature>
<dbReference type="GO" id="GO:0006367">
    <property type="term" value="P:transcription initiation at RNA polymerase II promoter"/>
    <property type="evidence" value="ECO:0007669"/>
    <property type="project" value="InterPro"/>
</dbReference>
<evidence type="ECO:0000256" key="7">
    <source>
        <dbReference type="ARBA" id="ARBA00025232"/>
    </source>
</evidence>
<comment type="similarity">
    <text evidence="2 8">Belongs to the TFIIF alpha subunit family.</text>
</comment>
<dbReference type="InterPro" id="IPR036388">
    <property type="entry name" value="WH-like_DNA-bd_sf"/>
</dbReference>
<dbReference type="GO" id="GO:0032968">
    <property type="term" value="P:positive regulation of transcription elongation by RNA polymerase II"/>
    <property type="evidence" value="ECO:0007669"/>
    <property type="project" value="InterPro"/>
</dbReference>
<dbReference type="InterPro" id="IPR036390">
    <property type="entry name" value="WH_DNA-bd_sf"/>
</dbReference>
<dbReference type="InterPro" id="IPR008851">
    <property type="entry name" value="TFIIF-alpha"/>
</dbReference>
<evidence type="ECO:0000256" key="9">
    <source>
        <dbReference type="SAM" id="MobiDB-lite"/>
    </source>
</evidence>
<dbReference type="EMBL" id="UZAE01014925">
    <property type="protein sequence ID" value="VDO14813.1"/>
    <property type="molecule type" value="Genomic_DNA"/>
</dbReference>
<dbReference type="GO" id="GO:0005674">
    <property type="term" value="C:transcription factor TFIIF complex"/>
    <property type="evidence" value="ECO:0007669"/>
    <property type="project" value="TreeGrafter"/>
</dbReference>
<keyword evidence="6 8" id="KW-0539">Nucleus</keyword>
<feature type="compositionally biased region" description="Polar residues" evidence="9">
    <location>
        <begin position="105"/>
        <end position="120"/>
    </location>
</feature>
<evidence type="ECO:0000256" key="6">
    <source>
        <dbReference type="ARBA" id="ARBA00023242"/>
    </source>
</evidence>
<accession>A0A0R3TYY1</accession>
<dbReference type="STRING" id="102285.A0A0R3TYY1"/>
<sequence length="700" mass="80008">MTEVHNNNQQLKPVNMVKVLPVFKPESSNTVVNNTVSQSAPKNPVNVIGKRQIYINRSAKALGATGTPVILPSGKQPNRCIQIVPQSSPTPSQMPTNGIEKQESPHNSSPYLEPKSTSPMKTFRSRRNEIIDNAMKRMAEKFNIRSTLKQSTKPLSLFLRKAIKHEEDEEEEDATAVVRSRMPIRVHPHANRRFSVLKYNKEDVELYSKEEVFLQRENNMDSYSKCMEKKPTYGGGSEFGADRRRNPRFRRQQEGSDVEEYSTEKQPLLLTVGKGESAKNYRGVGEGTLTGSAYFIFTQRSDGGFDAYPVSEWYRVKQVVKSKRSNEEGGEGKVSVRDRIYNNFDLLRNAKHEMRKRPMRSRLVISEFDEWKIYDRSDDDEVGSGDEESDIKEIIAQKRLEERRRRRSNKRRGRPAATRRKHKNNFTFGSDEEEDGGHFDMNGEESDMDDYDEYELDYLTDSTSDENELSEEEREKLYDLQGVEQEMGFISGDDDDDEEDENRDGCKEEVKEKGRNGGEDTKGEIRAGTQTQQQNQRISREVFLDEMKKTEKSSLSSSSSSSSSSSDTEEDFNGQSQLKSELSSGPSHCLQSFSSGMKKTPPVASQIFTPPPKRFKPSEISPPPPSNPPVKSSHENLFDTIRNYLLRRPITMQELLRKLGARGLLTSDSTRNTSIVTQILQELKPLRHCFYGKPQFYLRQ</sequence>
<evidence type="ECO:0000256" key="5">
    <source>
        <dbReference type="ARBA" id="ARBA00023163"/>
    </source>
</evidence>
<feature type="compositionally biased region" description="Low complexity" evidence="9">
    <location>
        <begin position="85"/>
        <end position="96"/>
    </location>
</feature>
<dbReference type="Gene3D" id="1.10.10.10">
    <property type="entry name" value="Winged helix-like DNA-binding domain superfamily/Winged helix DNA-binding domain"/>
    <property type="match status" value="1"/>
</dbReference>
<evidence type="ECO:0000256" key="3">
    <source>
        <dbReference type="ARBA" id="ARBA00023015"/>
    </source>
</evidence>
<feature type="compositionally biased region" description="Basic and acidic residues" evidence="9">
    <location>
        <begin position="503"/>
        <end position="525"/>
    </location>
</feature>
<feature type="compositionally biased region" description="Acidic residues" evidence="9">
    <location>
        <begin position="377"/>
        <end position="390"/>
    </location>
</feature>
<feature type="region of interest" description="Disordered" evidence="9">
    <location>
        <begin position="85"/>
        <end position="122"/>
    </location>
</feature>
<dbReference type="GO" id="GO:0016251">
    <property type="term" value="F:RNA polymerase II general transcription initiation factor activity"/>
    <property type="evidence" value="ECO:0007669"/>
    <property type="project" value="TreeGrafter"/>
</dbReference>
<dbReference type="PANTHER" id="PTHR13011:SF0">
    <property type="entry name" value="GENERAL TRANSCRIPTION FACTOR IIF SUBUNIT 1"/>
    <property type="match status" value="1"/>
</dbReference>
<dbReference type="InterPro" id="IPR011039">
    <property type="entry name" value="TFIIF_interaction"/>
</dbReference>
<reference evidence="12" key="1">
    <citation type="submission" date="2017-02" db="UniProtKB">
        <authorList>
            <consortium name="WormBaseParasite"/>
        </authorList>
    </citation>
    <scope>IDENTIFICATION</scope>
</reference>